<evidence type="ECO:0000313" key="3">
    <source>
        <dbReference type="Proteomes" id="UP000460549"/>
    </source>
</evidence>
<dbReference type="NCBIfam" id="NF047328">
    <property type="entry name" value="OMP_TP0733"/>
    <property type="match status" value="1"/>
</dbReference>
<feature type="signal peptide" evidence="1">
    <location>
        <begin position="1"/>
        <end position="20"/>
    </location>
</feature>
<accession>A0A7X2PBV6</accession>
<comment type="caution">
    <text evidence="2">The sequence shown here is derived from an EMBL/GenBank/DDBJ whole genome shotgun (WGS) entry which is preliminary data.</text>
</comment>
<dbReference type="Proteomes" id="UP000460549">
    <property type="component" value="Unassembled WGS sequence"/>
</dbReference>
<evidence type="ECO:0000256" key="1">
    <source>
        <dbReference type="SAM" id="SignalP"/>
    </source>
</evidence>
<evidence type="ECO:0000313" key="2">
    <source>
        <dbReference type="EMBL" id="MSU05998.1"/>
    </source>
</evidence>
<protein>
    <recommendedName>
        <fullName evidence="4">Outer membrane protein beta-barrel domain-containing protein</fullName>
    </recommendedName>
</protein>
<dbReference type="AlphaFoldDB" id="A0A7X2PBV6"/>
<name>A0A7X2PBV6_9SPIO</name>
<evidence type="ECO:0008006" key="4">
    <source>
        <dbReference type="Google" id="ProtNLM"/>
    </source>
</evidence>
<keyword evidence="1" id="KW-0732">Signal</keyword>
<sequence>MRKKILVLCLLVCMTFSLFAANKYYDNGSQRFTISAGVDFPLSITRFADNTTKTFFDTKLSLGGYGSICYQLNVSPQIALGCEIGYMFNFVIDGKLVTNVPIIAKATWLPVQGTIDIPISLGAGICYLSLSDGGSYLPFYVSAEIGLQYYFTENWGIGVNTGVWMIPEIYFSSAAKEKNAFATFLPATLMVTYRQ</sequence>
<dbReference type="EMBL" id="VUNN01000005">
    <property type="protein sequence ID" value="MSU05998.1"/>
    <property type="molecule type" value="Genomic_DNA"/>
</dbReference>
<reference evidence="2 3" key="1">
    <citation type="submission" date="2019-08" db="EMBL/GenBank/DDBJ databases">
        <title>In-depth cultivation of the pig gut microbiome towards novel bacterial diversity and tailored functional studies.</title>
        <authorList>
            <person name="Wylensek D."/>
            <person name="Hitch T.C.A."/>
            <person name="Clavel T."/>
        </authorList>
    </citation>
    <scope>NUCLEOTIDE SEQUENCE [LARGE SCALE GENOMIC DNA]</scope>
    <source>
        <strain evidence="2 3">NM-380-WT-3C1</strain>
    </source>
</reference>
<keyword evidence="3" id="KW-1185">Reference proteome</keyword>
<feature type="chain" id="PRO_5031162519" description="Outer membrane protein beta-barrel domain-containing protein" evidence="1">
    <location>
        <begin position="21"/>
        <end position="195"/>
    </location>
</feature>
<gene>
    <name evidence="2" type="ORF">FYJ80_04290</name>
</gene>
<dbReference type="InterPro" id="IPR011250">
    <property type="entry name" value="OMP/PagP_B-barrel"/>
</dbReference>
<organism evidence="2 3">
    <name type="scientific">Bullifex porci</name>
    <dbReference type="NCBI Taxonomy" id="2606638"/>
    <lineage>
        <taxon>Bacteria</taxon>
        <taxon>Pseudomonadati</taxon>
        <taxon>Spirochaetota</taxon>
        <taxon>Spirochaetia</taxon>
        <taxon>Spirochaetales</taxon>
        <taxon>Spirochaetaceae</taxon>
        <taxon>Bullifex</taxon>
    </lineage>
</organism>
<dbReference type="RefSeq" id="WP_154424966.1">
    <property type="nucleotide sequence ID" value="NZ_JAQYGB010000018.1"/>
</dbReference>
<proteinExistence type="predicted"/>
<dbReference type="SUPFAM" id="SSF56925">
    <property type="entry name" value="OMPA-like"/>
    <property type="match status" value="1"/>
</dbReference>